<keyword evidence="5" id="KW-1185">Reference proteome</keyword>
<feature type="domain" description="N-acetyltransferase" evidence="3">
    <location>
        <begin position="27"/>
        <end position="183"/>
    </location>
</feature>
<dbReference type="Pfam" id="PF00583">
    <property type="entry name" value="Acetyltransf_1"/>
    <property type="match status" value="1"/>
</dbReference>
<sequence>MQLALAPFPASRCDAFACAHLLSARDLSLRAATTQDLPFMRKLYGLLRADELNQVAWPEAVRQPFLDSQFSLQHHHFVTHYARADFYVVQHQGTDAGRLYLLREPPYFHIIEIALLPAYRGGGLGSILLAWVKALAAENSADGIDLHVDQRNPDAQRLYARQGFAVTHREGPYIGMRWIRNAQLS</sequence>
<dbReference type="Proteomes" id="UP001620461">
    <property type="component" value="Unassembled WGS sequence"/>
</dbReference>
<accession>A0ABW8JEQ4</accession>
<evidence type="ECO:0000256" key="2">
    <source>
        <dbReference type="ARBA" id="ARBA00023315"/>
    </source>
</evidence>
<evidence type="ECO:0000259" key="3">
    <source>
        <dbReference type="PROSITE" id="PS51186"/>
    </source>
</evidence>
<dbReference type="PANTHER" id="PTHR43420:SF12">
    <property type="entry name" value="N-ACETYLTRANSFERASE DOMAIN-CONTAINING PROTEIN"/>
    <property type="match status" value="1"/>
</dbReference>
<dbReference type="InterPro" id="IPR050680">
    <property type="entry name" value="YpeA/RimI_acetyltransf"/>
</dbReference>
<dbReference type="InterPro" id="IPR000182">
    <property type="entry name" value="GNAT_dom"/>
</dbReference>
<dbReference type="InterPro" id="IPR016181">
    <property type="entry name" value="Acyl_CoA_acyltransferase"/>
</dbReference>
<name>A0ABW8JEQ4_9GAMM</name>
<evidence type="ECO:0000256" key="1">
    <source>
        <dbReference type="ARBA" id="ARBA00022679"/>
    </source>
</evidence>
<reference evidence="4 5" key="1">
    <citation type="submission" date="2020-10" db="EMBL/GenBank/DDBJ databases">
        <title>Phylogeny of dyella-like bacteria.</title>
        <authorList>
            <person name="Fu J."/>
        </authorList>
    </citation>
    <scope>NUCLEOTIDE SEQUENCE [LARGE SCALE GENOMIC DNA]</scope>
    <source>
        <strain evidence="4 5">JP1</strain>
    </source>
</reference>
<organism evidence="4 5">
    <name type="scientific">Dyella jejuensis</name>
    <dbReference type="NCBI Taxonomy" id="1432009"/>
    <lineage>
        <taxon>Bacteria</taxon>
        <taxon>Pseudomonadati</taxon>
        <taxon>Pseudomonadota</taxon>
        <taxon>Gammaproteobacteria</taxon>
        <taxon>Lysobacterales</taxon>
        <taxon>Rhodanobacteraceae</taxon>
        <taxon>Dyella</taxon>
    </lineage>
</organism>
<dbReference type="PANTHER" id="PTHR43420">
    <property type="entry name" value="ACETYLTRANSFERASE"/>
    <property type="match status" value="1"/>
</dbReference>
<gene>
    <name evidence="4" type="ORF">ISP15_04525</name>
</gene>
<keyword evidence="1" id="KW-0808">Transferase</keyword>
<dbReference type="PROSITE" id="PS51186">
    <property type="entry name" value="GNAT"/>
    <property type="match status" value="1"/>
</dbReference>
<evidence type="ECO:0000313" key="4">
    <source>
        <dbReference type="EMBL" id="MFK2899592.1"/>
    </source>
</evidence>
<protein>
    <submittedName>
        <fullName evidence="4">GNAT family N-acetyltransferase</fullName>
    </submittedName>
</protein>
<dbReference type="SUPFAM" id="SSF55729">
    <property type="entry name" value="Acyl-CoA N-acyltransferases (Nat)"/>
    <property type="match status" value="1"/>
</dbReference>
<keyword evidence="2" id="KW-0012">Acyltransferase</keyword>
<evidence type="ECO:0000313" key="5">
    <source>
        <dbReference type="Proteomes" id="UP001620461"/>
    </source>
</evidence>
<dbReference type="EMBL" id="JADIKJ010000003">
    <property type="protein sequence ID" value="MFK2899592.1"/>
    <property type="molecule type" value="Genomic_DNA"/>
</dbReference>
<proteinExistence type="predicted"/>
<comment type="caution">
    <text evidence="4">The sequence shown here is derived from an EMBL/GenBank/DDBJ whole genome shotgun (WGS) entry which is preliminary data.</text>
</comment>
<dbReference type="CDD" id="cd04301">
    <property type="entry name" value="NAT_SF"/>
    <property type="match status" value="1"/>
</dbReference>
<dbReference type="Gene3D" id="3.40.630.30">
    <property type="match status" value="1"/>
</dbReference>